<reference evidence="1 2" key="1">
    <citation type="submission" date="2022-01" db="EMBL/GenBank/DDBJ databases">
        <title>Alkalihalobacillus sp. EGI L200015, a novel bacterium isolated from a salt lake sediment.</title>
        <authorList>
            <person name="Gao L."/>
            <person name="Fang B.-Z."/>
            <person name="Li W.-J."/>
        </authorList>
    </citation>
    <scope>NUCLEOTIDE SEQUENCE [LARGE SCALE GENOMIC DNA]</scope>
    <source>
        <strain evidence="1 2">KCTC 12718</strain>
    </source>
</reference>
<evidence type="ECO:0000313" key="1">
    <source>
        <dbReference type="EMBL" id="MCF6138145.1"/>
    </source>
</evidence>
<proteinExistence type="predicted"/>
<sequence>MKQISYIQDWENWVKDFHFFIDVKVRFSEVDPFNHLNNTVPFVYFEDARIQLFKELGFMGEWNKPEVNTIPVVSDLQCDFLNQVYFDEALKIYVKVARIGKTSIDLHYMAENEQGNAVFVGRGRIVHIDKNTGKPELWSGHMVERMENIKNSIKI</sequence>
<dbReference type="Proteomes" id="UP001649381">
    <property type="component" value="Unassembled WGS sequence"/>
</dbReference>
<accession>A0ABS9H3B8</accession>
<dbReference type="PANTHER" id="PTHR31793">
    <property type="entry name" value="4-HYDROXYBENZOYL-COA THIOESTERASE FAMILY MEMBER"/>
    <property type="match status" value="1"/>
</dbReference>
<dbReference type="CDD" id="cd00586">
    <property type="entry name" value="4HBT"/>
    <property type="match status" value="1"/>
</dbReference>
<dbReference type="SUPFAM" id="SSF54637">
    <property type="entry name" value="Thioesterase/thiol ester dehydrase-isomerase"/>
    <property type="match status" value="1"/>
</dbReference>
<gene>
    <name evidence="1" type="ORF">L2716_10460</name>
</gene>
<dbReference type="InterPro" id="IPR050563">
    <property type="entry name" value="4-hydroxybenzoyl-CoA_TE"/>
</dbReference>
<organism evidence="1 2">
    <name type="scientific">Pseudalkalibacillus berkeleyi</name>
    <dbReference type="NCBI Taxonomy" id="1069813"/>
    <lineage>
        <taxon>Bacteria</taxon>
        <taxon>Bacillati</taxon>
        <taxon>Bacillota</taxon>
        <taxon>Bacilli</taxon>
        <taxon>Bacillales</taxon>
        <taxon>Fictibacillaceae</taxon>
        <taxon>Pseudalkalibacillus</taxon>
    </lineage>
</organism>
<dbReference type="Pfam" id="PF13279">
    <property type="entry name" value="4HBT_2"/>
    <property type="match status" value="1"/>
</dbReference>
<dbReference type="RefSeq" id="WP_236334332.1">
    <property type="nucleotide sequence ID" value="NZ_JAKIJS010000001.1"/>
</dbReference>
<comment type="caution">
    <text evidence="1">The sequence shown here is derived from an EMBL/GenBank/DDBJ whole genome shotgun (WGS) entry which is preliminary data.</text>
</comment>
<evidence type="ECO:0000313" key="2">
    <source>
        <dbReference type="Proteomes" id="UP001649381"/>
    </source>
</evidence>
<dbReference type="InterPro" id="IPR029069">
    <property type="entry name" value="HotDog_dom_sf"/>
</dbReference>
<dbReference type="PANTHER" id="PTHR31793:SF24">
    <property type="entry name" value="LONG-CHAIN ACYL-COA THIOESTERASE FADM"/>
    <property type="match status" value="1"/>
</dbReference>
<dbReference type="Gene3D" id="3.10.129.10">
    <property type="entry name" value="Hotdog Thioesterase"/>
    <property type="match status" value="1"/>
</dbReference>
<dbReference type="EMBL" id="JAKIJS010000001">
    <property type="protein sequence ID" value="MCF6138145.1"/>
    <property type="molecule type" value="Genomic_DNA"/>
</dbReference>
<protein>
    <submittedName>
        <fullName evidence="1">Acyl-CoA thioesterase</fullName>
    </submittedName>
</protein>
<keyword evidence="2" id="KW-1185">Reference proteome</keyword>
<name>A0ABS9H3B8_9BACL</name>